<sequence>MKLNMHKKRKTTILVSVVAAMILGGATVWASDHGDAPAISGKTTDLTDLYVFQSPENNNNLVFVGNVQGLLSPEASKTAAFDEKTLLEFKIDTDNDNKENLVIQCVPKNGKMYVYGPVQPATVGTASSTINSEASAIVDITPYASSTPIVTTTSKGIKIFAGPRDDPFFFDLPQYLKVVSNQATSFNNPGTDALAGTNVLSVVVELPKSLLGNGSSINVWLETKQKS</sequence>
<accession>A0A1C4EL57</accession>
<proteinExistence type="predicted"/>
<dbReference type="STRING" id="1335309.GA0116948_10910"/>
<organism evidence="2 3">
    <name type="scientific">Chitinophaga costaii</name>
    <dbReference type="NCBI Taxonomy" id="1335309"/>
    <lineage>
        <taxon>Bacteria</taxon>
        <taxon>Pseudomonadati</taxon>
        <taxon>Bacteroidota</taxon>
        <taxon>Chitinophagia</taxon>
        <taxon>Chitinophagales</taxon>
        <taxon>Chitinophagaceae</taxon>
        <taxon>Chitinophaga</taxon>
    </lineage>
</organism>
<keyword evidence="3" id="KW-1185">Reference proteome</keyword>
<feature type="signal peptide" evidence="1">
    <location>
        <begin position="1"/>
        <end position="30"/>
    </location>
</feature>
<gene>
    <name evidence="2" type="ORF">GA0116948_10910</name>
</gene>
<dbReference type="InterPro" id="IPR025566">
    <property type="entry name" value="DUF4331"/>
</dbReference>
<name>A0A1C4EL57_9BACT</name>
<dbReference type="AlphaFoldDB" id="A0A1C4EL57"/>
<dbReference type="EMBL" id="FMAR01000009">
    <property type="protein sequence ID" value="SCC44375.1"/>
    <property type="molecule type" value="Genomic_DNA"/>
</dbReference>
<evidence type="ECO:0000256" key="1">
    <source>
        <dbReference type="SAM" id="SignalP"/>
    </source>
</evidence>
<protein>
    <recommendedName>
        <fullName evidence="4">DUF4331 domain-containing protein</fullName>
    </recommendedName>
</protein>
<evidence type="ECO:0000313" key="2">
    <source>
        <dbReference type="EMBL" id="SCC44375.1"/>
    </source>
</evidence>
<evidence type="ECO:0000313" key="3">
    <source>
        <dbReference type="Proteomes" id="UP000242818"/>
    </source>
</evidence>
<dbReference type="Proteomes" id="UP000242818">
    <property type="component" value="Unassembled WGS sequence"/>
</dbReference>
<keyword evidence="1" id="KW-0732">Signal</keyword>
<dbReference type="Pfam" id="PF14224">
    <property type="entry name" value="DUF4331"/>
    <property type="match status" value="2"/>
</dbReference>
<reference evidence="2 3" key="1">
    <citation type="submission" date="2016-08" db="EMBL/GenBank/DDBJ databases">
        <authorList>
            <person name="Seilhamer J.J."/>
        </authorList>
    </citation>
    <scope>NUCLEOTIDE SEQUENCE [LARGE SCALE GENOMIC DNA]</scope>
    <source>
        <strain evidence="2 3">A37T2</strain>
    </source>
</reference>
<dbReference type="RefSeq" id="WP_240619204.1">
    <property type="nucleotide sequence ID" value="NZ_FMAR01000009.1"/>
</dbReference>
<feature type="chain" id="PRO_5008691243" description="DUF4331 domain-containing protein" evidence="1">
    <location>
        <begin position="31"/>
        <end position="227"/>
    </location>
</feature>
<evidence type="ECO:0008006" key="4">
    <source>
        <dbReference type="Google" id="ProtNLM"/>
    </source>
</evidence>